<evidence type="ECO:0000256" key="2">
    <source>
        <dbReference type="SAM" id="Phobius"/>
    </source>
</evidence>
<dbReference type="OrthoDB" id="5961at2759"/>
<accession>A0A8E2EM73</accession>
<dbReference type="PANTHER" id="PTHR28136:SF1">
    <property type="entry name" value="NUCLEUS EXPORT PROTEIN BRL1"/>
    <property type="match status" value="1"/>
</dbReference>
<protein>
    <recommendedName>
        <fullName evidence="3">Brl1/Brr6 domain-containing protein</fullName>
    </recommendedName>
</protein>
<feature type="compositionally biased region" description="Polar residues" evidence="1">
    <location>
        <begin position="123"/>
        <end position="132"/>
    </location>
</feature>
<feature type="compositionally biased region" description="Polar residues" evidence="1">
    <location>
        <begin position="103"/>
        <end position="115"/>
    </location>
</feature>
<keyword evidence="2" id="KW-1133">Transmembrane helix</keyword>
<name>A0A8E2EM73_9PEZI</name>
<feature type="transmembrane region" description="Helical" evidence="2">
    <location>
        <begin position="271"/>
        <end position="289"/>
    </location>
</feature>
<feature type="region of interest" description="Disordered" evidence="1">
    <location>
        <begin position="91"/>
        <end position="242"/>
    </location>
</feature>
<dbReference type="EMBL" id="KV744806">
    <property type="protein sequence ID" value="OCK86340.1"/>
    <property type="molecule type" value="Genomic_DNA"/>
</dbReference>
<dbReference type="SMART" id="SM01042">
    <property type="entry name" value="Brr6_like_C_C"/>
    <property type="match status" value="1"/>
</dbReference>
<keyword evidence="2" id="KW-0472">Membrane</keyword>
<evidence type="ECO:0000313" key="5">
    <source>
        <dbReference type="Proteomes" id="UP000250266"/>
    </source>
</evidence>
<dbReference type="GO" id="GO:0055088">
    <property type="term" value="P:lipid homeostasis"/>
    <property type="evidence" value="ECO:0007669"/>
    <property type="project" value="InterPro"/>
</dbReference>
<dbReference type="GO" id="GO:0031965">
    <property type="term" value="C:nuclear membrane"/>
    <property type="evidence" value="ECO:0007669"/>
    <property type="project" value="InterPro"/>
</dbReference>
<dbReference type="Proteomes" id="UP000250266">
    <property type="component" value="Unassembled WGS sequence"/>
</dbReference>
<proteinExistence type="predicted"/>
<feature type="transmembrane region" description="Helical" evidence="2">
    <location>
        <begin position="375"/>
        <end position="394"/>
    </location>
</feature>
<evidence type="ECO:0000256" key="1">
    <source>
        <dbReference type="SAM" id="MobiDB-lite"/>
    </source>
</evidence>
<feature type="compositionally biased region" description="Basic and acidic residues" evidence="1">
    <location>
        <begin position="225"/>
        <end position="236"/>
    </location>
</feature>
<feature type="compositionally biased region" description="Basic and acidic residues" evidence="1">
    <location>
        <begin position="167"/>
        <end position="181"/>
    </location>
</feature>
<keyword evidence="2" id="KW-0812">Transmembrane</keyword>
<dbReference type="PANTHER" id="PTHR28136">
    <property type="entry name" value="NUCLEUS EXPORT PROTEIN BRR6"/>
    <property type="match status" value="1"/>
</dbReference>
<organism evidence="4 5">
    <name type="scientific">Lepidopterella palustris CBS 459.81</name>
    <dbReference type="NCBI Taxonomy" id="1314670"/>
    <lineage>
        <taxon>Eukaryota</taxon>
        <taxon>Fungi</taxon>
        <taxon>Dikarya</taxon>
        <taxon>Ascomycota</taxon>
        <taxon>Pezizomycotina</taxon>
        <taxon>Dothideomycetes</taxon>
        <taxon>Pleosporomycetidae</taxon>
        <taxon>Mytilinidiales</taxon>
        <taxon>Argynnaceae</taxon>
        <taxon>Lepidopterella</taxon>
    </lineage>
</organism>
<feature type="compositionally biased region" description="Basic residues" evidence="1">
    <location>
        <begin position="213"/>
        <end position="224"/>
    </location>
</feature>
<evidence type="ECO:0000313" key="4">
    <source>
        <dbReference type="EMBL" id="OCK86340.1"/>
    </source>
</evidence>
<dbReference type="InterPro" id="IPR040202">
    <property type="entry name" value="Brl1/Brr6"/>
</dbReference>
<dbReference type="GO" id="GO:0006998">
    <property type="term" value="P:nuclear envelope organization"/>
    <property type="evidence" value="ECO:0007669"/>
    <property type="project" value="InterPro"/>
</dbReference>
<dbReference type="AlphaFoldDB" id="A0A8E2EM73"/>
<feature type="compositionally biased region" description="Polar residues" evidence="1">
    <location>
        <begin position="46"/>
        <end position="59"/>
    </location>
</feature>
<dbReference type="InterPro" id="IPR018767">
    <property type="entry name" value="Brl1/Brr6_dom"/>
</dbReference>
<sequence length="477" mass="52568">MDRRSQATPMDFEWDNRTGPINPASPFLTAAMNNTIGAAKKRNHSVLDSPTRSGMQNPNLPRLRDPADQTWLFNQPGKPLPAVPSYVSNPALWEPRTPKGVIDNSSGGETPNTPDQGGDSEATPGSGTGTRNKMSKIFGNGGKISPSKSRRESWLGNLFNSSPGRGEGARRDHYSSKAEKRVVKRRQKGLNKQLLKQTLDNEASDSEDDGSSKTKRARGKASKTSKKDGKEDDKATTDTPPAPKGSTIASIFSFIETHPSLPHVLSYYAQLLLNFFLVFSAIYILYSFWHAITNEVDIYAKDAAAEMMAEIAICAQNYRENRCERATRVPAMETVCSNWEACMQRDPKKVARASVSAKTFAIIFNNFVENISYKTMLFTALLLFGCFFVSNYAFGIFRNKATHMPPPHPYSHDAFMQPPATPQRYPSGGFLDQQGYYTPYATLNGHPSQAQFGLEPAPSQGLNGIGGEGAVKKLMFR</sequence>
<reference evidence="4 5" key="1">
    <citation type="journal article" date="2016" name="Nat. Commun.">
        <title>Ectomycorrhizal ecology is imprinted in the genome of the dominant symbiotic fungus Cenococcum geophilum.</title>
        <authorList>
            <consortium name="DOE Joint Genome Institute"/>
            <person name="Peter M."/>
            <person name="Kohler A."/>
            <person name="Ohm R.A."/>
            <person name="Kuo A."/>
            <person name="Krutzmann J."/>
            <person name="Morin E."/>
            <person name="Arend M."/>
            <person name="Barry K.W."/>
            <person name="Binder M."/>
            <person name="Choi C."/>
            <person name="Clum A."/>
            <person name="Copeland A."/>
            <person name="Grisel N."/>
            <person name="Haridas S."/>
            <person name="Kipfer T."/>
            <person name="LaButti K."/>
            <person name="Lindquist E."/>
            <person name="Lipzen A."/>
            <person name="Maire R."/>
            <person name="Meier B."/>
            <person name="Mihaltcheva S."/>
            <person name="Molinier V."/>
            <person name="Murat C."/>
            <person name="Poggeler S."/>
            <person name="Quandt C.A."/>
            <person name="Sperisen C."/>
            <person name="Tritt A."/>
            <person name="Tisserant E."/>
            <person name="Crous P.W."/>
            <person name="Henrissat B."/>
            <person name="Nehls U."/>
            <person name="Egli S."/>
            <person name="Spatafora J.W."/>
            <person name="Grigoriev I.V."/>
            <person name="Martin F.M."/>
        </authorList>
    </citation>
    <scope>NUCLEOTIDE SEQUENCE [LARGE SCALE GENOMIC DNA]</scope>
    <source>
        <strain evidence="4 5">CBS 459.81</strain>
    </source>
</reference>
<gene>
    <name evidence="4" type="ORF">K432DRAFT_316615</name>
</gene>
<feature type="region of interest" description="Disordered" evidence="1">
    <location>
        <begin position="42"/>
        <end position="69"/>
    </location>
</feature>
<evidence type="ECO:0000259" key="3">
    <source>
        <dbReference type="SMART" id="SM01042"/>
    </source>
</evidence>
<keyword evidence="5" id="KW-1185">Reference proteome</keyword>
<dbReference type="Pfam" id="PF10104">
    <property type="entry name" value="Brr6_like_C_C"/>
    <property type="match status" value="1"/>
</dbReference>
<feature type="domain" description="Brl1/Brr6" evidence="3">
    <location>
        <begin position="265"/>
        <end position="398"/>
    </location>
</feature>
<feature type="region of interest" description="Disordered" evidence="1">
    <location>
        <begin position="1"/>
        <end position="25"/>
    </location>
</feature>